<evidence type="ECO:0000313" key="2">
    <source>
        <dbReference type="Proteomes" id="UP001153069"/>
    </source>
</evidence>
<sequence>MTTANSTFNHQLKLEVSNQTTLHHRMQDNDAFPSTDLVRPPPLDEPIGVLVLAKYKLRSSSLQGIIEWLCKGIVQCYRVILLALYEATKKVILQLKLILVDVAFGQE</sequence>
<dbReference type="AlphaFoldDB" id="A0A9N8HUI3"/>
<keyword evidence="2" id="KW-1185">Reference proteome</keyword>
<gene>
    <name evidence="1" type="ORF">SEMRO_1387_G268340.1</name>
</gene>
<protein>
    <submittedName>
        <fullName evidence="1">Uncharacterized protein</fullName>
    </submittedName>
</protein>
<comment type="caution">
    <text evidence="1">The sequence shown here is derived from an EMBL/GenBank/DDBJ whole genome shotgun (WGS) entry which is preliminary data.</text>
</comment>
<accession>A0A9N8HUI3</accession>
<reference evidence="1" key="1">
    <citation type="submission" date="2020-06" db="EMBL/GenBank/DDBJ databases">
        <authorList>
            <consortium name="Plant Systems Biology data submission"/>
        </authorList>
    </citation>
    <scope>NUCLEOTIDE SEQUENCE</scope>
    <source>
        <strain evidence="1">D6</strain>
    </source>
</reference>
<dbReference type="Proteomes" id="UP001153069">
    <property type="component" value="Unassembled WGS sequence"/>
</dbReference>
<evidence type="ECO:0000313" key="1">
    <source>
        <dbReference type="EMBL" id="CAB9523183.1"/>
    </source>
</evidence>
<organism evidence="1 2">
    <name type="scientific">Seminavis robusta</name>
    <dbReference type="NCBI Taxonomy" id="568900"/>
    <lineage>
        <taxon>Eukaryota</taxon>
        <taxon>Sar</taxon>
        <taxon>Stramenopiles</taxon>
        <taxon>Ochrophyta</taxon>
        <taxon>Bacillariophyta</taxon>
        <taxon>Bacillariophyceae</taxon>
        <taxon>Bacillariophycidae</taxon>
        <taxon>Naviculales</taxon>
        <taxon>Naviculaceae</taxon>
        <taxon>Seminavis</taxon>
    </lineage>
</organism>
<dbReference type="EMBL" id="CAICTM010001385">
    <property type="protein sequence ID" value="CAB9523183.1"/>
    <property type="molecule type" value="Genomic_DNA"/>
</dbReference>
<name>A0A9N8HUI3_9STRA</name>
<proteinExistence type="predicted"/>